<evidence type="ECO:0000256" key="2">
    <source>
        <dbReference type="ARBA" id="ARBA00007324"/>
    </source>
</evidence>
<organism evidence="11 12">
    <name type="scientific">Cryptococcus amylolentus CBS 6039</name>
    <dbReference type="NCBI Taxonomy" id="1295533"/>
    <lineage>
        <taxon>Eukaryota</taxon>
        <taxon>Fungi</taxon>
        <taxon>Dikarya</taxon>
        <taxon>Basidiomycota</taxon>
        <taxon>Agaricomycotina</taxon>
        <taxon>Tremellomycetes</taxon>
        <taxon>Tremellales</taxon>
        <taxon>Cryptococcaceae</taxon>
        <taxon>Cryptococcus</taxon>
    </lineage>
</organism>
<feature type="transmembrane region" description="Helical" evidence="10">
    <location>
        <begin position="105"/>
        <end position="123"/>
    </location>
</feature>
<dbReference type="PANTHER" id="PTHR13085">
    <property type="entry name" value="MICROSOMAL SIGNAL PEPTIDASE 25 KDA SUBUNIT"/>
    <property type="match status" value="1"/>
</dbReference>
<protein>
    <recommendedName>
        <fullName evidence="3">Signal peptidase complex subunit 2</fullName>
    </recommendedName>
</protein>
<feature type="transmembrane region" description="Helical" evidence="10">
    <location>
        <begin position="79"/>
        <end position="99"/>
    </location>
</feature>
<keyword evidence="12" id="KW-1185">Reference proteome</keyword>
<dbReference type="Pfam" id="PF06703">
    <property type="entry name" value="SPC25"/>
    <property type="match status" value="1"/>
</dbReference>
<dbReference type="InterPro" id="IPR009582">
    <property type="entry name" value="Spc2/SPCS2"/>
</dbReference>
<feature type="compositionally biased region" description="Low complexity" evidence="9">
    <location>
        <begin position="166"/>
        <end position="189"/>
    </location>
</feature>
<dbReference type="EMBL" id="AWGJ01000007">
    <property type="protein sequence ID" value="ODN77742.1"/>
    <property type="molecule type" value="Genomic_DNA"/>
</dbReference>
<evidence type="ECO:0000256" key="1">
    <source>
        <dbReference type="ARBA" id="ARBA00004477"/>
    </source>
</evidence>
<dbReference type="OrthoDB" id="29558at2759"/>
<keyword evidence="6 10" id="KW-1133">Transmembrane helix</keyword>
<dbReference type="GeneID" id="30156189"/>
<comment type="subcellular location">
    <subcellularLocation>
        <location evidence="1">Endoplasmic reticulum membrane</location>
        <topology evidence="1">Multi-pass membrane protein</topology>
    </subcellularLocation>
</comment>
<evidence type="ECO:0000256" key="5">
    <source>
        <dbReference type="ARBA" id="ARBA00022824"/>
    </source>
</evidence>
<dbReference type="PANTHER" id="PTHR13085:SF0">
    <property type="entry name" value="SIGNAL PEPTIDASE COMPLEX SUBUNIT 2"/>
    <property type="match status" value="1"/>
</dbReference>
<evidence type="ECO:0000256" key="8">
    <source>
        <dbReference type="ARBA" id="ARBA00045608"/>
    </source>
</evidence>
<evidence type="ECO:0000313" key="11">
    <source>
        <dbReference type="EMBL" id="ODN77742.1"/>
    </source>
</evidence>
<dbReference type="STRING" id="1295533.A0A1E3HN39"/>
<keyword evidence="5" id="KW-0256">Endoplasmic reticulum</keyword>
<dbReference type="GO" id="GO:0005787">
    <property type="term" value="C:signal peptidase complex"/>
    <property type="evidence" value="ECO:0007669"/>
    <property type="project" value="InterPro"/>
</dbReference>
<comment type="caution">
    <text evidence="11">The sequence shown here is derived from an EMBL/GenBank/DDBJ whole genome shotgun (WGS) entry which is preliminary data.</text>
</comment>
<dbReference type="GO" id="GO:0045047">
    <property type="term" value="P:protein targeting to ER"/>
    <property type="evidence" value="ECO:0007669"/>
    <property type="project" value="TreeGrafter"/>
</dbReference>
<evidence type="ECO:0000256" key="10">
    <source>
        <dbReference type="SAM" id="Phobius"/>
    </source>
</evidence>
<gene>
    <name evidence="11" type="ORF">L202_04880</name>
</gene>
<comment type="similarity">
    <text evidence="2">Belongs to the SPCS2 family.</text>
</comment>
<dbReference type="Proteomes" id="UP000094065">
    <property type="component" value="Unassembled WGS sequence"/>
</dbReference>
<evidence type="ECO:0000256" key="9">
    <source>
        <dbReference type="SAM" id="MobiDB-lite"/>
    </source>
</evidence>
<evidence type="ECO:0000256" key="3">
    <source>
        <dbReference type="ARBA" id="ARBA00017057"/>
    </source>
</evidence>
<keyword evidence="7 10" id="KW-0472">Membrane</keyword>
<proteinExistence type="inferred from homology"/>
<evidence type="ECO:0000256" key="4">
    <source>
        <dbReference type="ARBA" id="ARBA00022692"/>
    </source>
</evidence>
<accession>A0A1E3HN39</accession>
<keyword evidence="4 10" id="KW-0812">Transmembrane</keyword>
<comment type="function">
    <text evidence="8">Component of the signal peptidase complex (SPC) which catalyzes the cleavage of N-terminal signal sequences from nascent proteins as they are translocated into the lumen of the endoplasmic reticulum. Enhances the enzymatic activity of SPC and facilitates the interactions between different components of the translocation site.</text>
</comment>
<dbReference type="GO" id="GO:0006465">
    <property type="term" value="P:signal peptide processing"/>
    <property type="evidence" value="ECO:0007669"/>
    <property type="project" value="InterPro"/>
</dbReference>
<sequence length="282" mass="30388">MPPRKAARKSGADKPVPADIALPAQVISTTLNTDPLPTVTVNTANLQEVKAALDNIVKKYMLDQEFTPSLLHPTVHLSLGYSSVVIALSAALYSFRVSFEDSKTVLWVAVISYAVLQTALWAWKRWVEKGEVFKGKRRRMVKRIETDHVQIITSTPLTPPPAPVVSFSPHTRPSSPSSSPTSPSLSQSPIKLASPSFSTKASALASSTDSELATGPSYLVHLSLSTTSNKGKSLIHKSRVVVGRGIGELIDESGGVEEGEVLRWLRLILREAGLVGAEDSDE</sequence>
<dbReference type="AlphaFoldDB" id="A0A1E3HN39"/>
<evidence type="ECO:0000313" key="12">
    <source>
        <dbReference type="Proteomes" id="UP000094065"/>
    </source>
</evidence>
<evidence type="ECO:0000256" key="6">
    <source>
        <dbReference type="ARBA" id="ARBA00022989"/>
    </source>
</evidence>
<name>A0A1E3HN39_9TREE</name>
<dbReference type="RefSeq" id="XP_018992978.1">
    <property type="nucleotide sequence ID" value="XM_019139035.1"/>
</dbReference>
<evidence type="ECO:0000256" key="7">
    <source>
        <dbReference type="ARBA" id="ARBA00023136"/>
    </source>
</evidence>
<reference evidence="11 12" key="1">
    <citation type="submission" date="2016-06" db="EMBL/GenBank/DDBJ databases">
        <title>Evolution of pathogenesis and genome organization in the Tremellales.</title>
        <authorList>
            <person name="Cuomo C."/>
            <person name="Litvintseva A."/>
            <person name="Heitman J."/>
            <person name="Chen Y."/>
            <person name="Sun S."/>
            <person name="Springer D."/>
            <person name="Dromer F."/>
            <person name="Young S."/>
            <person name="Zeng Q."/>
            <person name="Chapman S."/>
            <person name="Gujja S."/>
            <person name="Saif S."/>
            <person name="Birren B."/>
        </authorList>
    </citation>
    <scope>NUCLEOTIDE SEQUENCE [LARGE SCALE GENOMIC DNA]</scope>
    <source>
        <strain evidence="11 12">CBS 6039</strain>
    </source>
</reference>
<feature type="region of interest" description="Disordered" evidence="9">
    <location>
        <begin position="152"/>
        <end position="193"/>
    </location>
</feature>